<protein>
    <submittedName>
        <fullName evidence="1">Uncharacterized protein</fullName>
    </submittedName>
</protein>
<keyword evidence="2" id="KW-1185">Reference proteome</keyword>
<reference evidence="1 2" key="1">
    <citation type="submission" date="2014-04" db="EMBL/GenBank/DDBJ databases">
        <title>Evolutionary Origins and Diversification of the Mycorrhizal Mutualists.</title>
        <authorList>
            <consortium name="DOE Joint Genome Institute"/>
            <consortium name="Mycorrhizal Genomics Consortium"/>
            <person name="Kohler A."/>
            <person name="Kuo A."/>
            <person name="Nagy L.G."/>
            <person name="Floudas D."/>
            <person name="Copeland A."/>
            <person name="Barry K.W."/>
            <person name="Cichocki N."/>
            <person name="Veneault-Fourrey C."/>
            <person name="LaButti K."/>
            <person name="Lindquist E.A."/>
            <person name="Lipzen A."/>
            <person name="Lundell T."/>
            <person name="Morin E."/>
            <person name="Murat C."/>
            <person name="Riley R."/>
            <person name="Ohm R."/>
            <person name="Sun H."/>
            <person name="Tunlid A."/>
            <person name="Henrissat B."/>
            <person name="Grigoriev I.V."/>
            <person name="Hibbett D.S."/>
            <person name="Martin F."/>
        </authorList>
    </citation>
    <scope>NUCLEOTIDE SEQUENCE [LARGE SCALE GENOMIC DNA]</scope>
    <source>
        <strain evidence="1 2">Koide BX008</strain>
    </source>
</reference>
<dbReference type="Proteomes" id="UP000054549">
    <property type="component" value="Unassembled WGS sequence"/>
</dbReference>
<sequence length="114" mass="12252">MAQDWPPGGGHINYNAKDEQVIQIQGNHSTAPPAGLQGRLALHQENSFHPFLTGSNDLFVPYATRLLRADPAAGRNVMVLGHDDPSSPNLIGSNFRFPFPSDAIESSQAGNCKS</sequence>
<evidence type="ECO:0000313" key="2">
    <source>
        <dbReference type="Proteomes" id="UP000054549"/>
    </source>
</evidence>
<organism evidence="1 2">
    <name type="scientific">Amanita muscaria (strain Koide BX008)</name>
    <dbReference type="NCBI Taxonomy" id="946122"/>
    <lineage>
        <taxon>Eukaryota</taxon>
        <taxon>Fungi</taxon>
        <taxon>Dikarya</taxon>
        <taxon>Basidiomycota</taxon>
        <taxon>Agaricomycotina</taxon>
        <taxon>Agaricomycetes</taxon>
        <taxon>Agaricomycetidae</taxon>
        <taxon>Agaricales</taxon>
        <taxon>Pluteineae</taxon>
        <taxon>Amanitaceae</taxon>
        <taxon>Amanita</taxon>
    </lineage>
</organism>
<accession>A0A0C2S5T9</accession>
<dbReference type="AlphaFoldDB" id="A0A0C2S5T9"/>
<evidence type="ECO:0000313" key="1">
    <source>
        <dbReference type="EMBL" id="KIL58105.1"/>
    </source>
</evidence>
<gene>
    <name evidence="1" type="ORF">M378DRAFT_340732</name>
</gene>
<dbReference type="HOGENOM" id="CLU_2120474_0_0_1"/>
<name>A0A0C2S5T9_AMAMK</name>
<dbReference type="InParanoid" id="A0A0C2S5T9"/>
<dbReference type="EMBL" id="KN818347">
    <property type="protein sequence ID" value="KIL58105.1"/>
    <property type="molecule type" value="Genomic_DNA"/>
</dbReference>
<proteinExistence type="predicted"/>